<evidence type="ECO:0000256" key="3">
    <source>
        <dbReference type="SAM" id="SignalP"/>
    </source>
</evidence>
<keyword evidence="6" id="KW-1185">Reference proteome</keyword>
<protein>
    <recommendedName>
        <fullName evidence="4">WSC domain-containing protein</fullName>
    </recommendedName>
</protein>
<name>A0A6A6UVL6_9PEZI</name>
<evidence type="ECO:0000313" key="6">
    <source>
        <dbReference type="Proteomes" id="UP000799302"/>
    </source>
</evidence>
<feature type="domain" description="WSC" evidence="4">
    <location>
        <begin position="24"/>
        <end position="112"/>
    </location>
</feature>
<feature type="region of interest" description="Disordered" evidence="1">
    <location>
        <begin position="194"/>
        <end position="213"/>
    </location>
</feature>
<feature type="region of interest" description="Disordered" evidence="1">
    <location>
        <begin position="316"/>
        <end position="336"/>
    </location>
</feature>
<evidence type="ECO:0000313" key="5">
    <source>
        <dbReference type="EMBL" id="KAF2675481.1"/>
    </source>
</evidence>
<reference evidence="5" key="1">
    <citation type="journal article" date="2020" name="Stud. Mycol.">
        <title>101 Dothideomycetes genomes: a test case for predicting lifestyles and emergence of pathogens.</title>
        <authorList>
            <person name="Haridas S."/>
            <person name="Albert R."/>
            <person name="Binder M."/>
            <person name="Bloem J."/>
            <person name="Labutti K."/>
            <person name="Salamov A."/>
            <person name="Andreopoulos B."/>
            <person name="Baker S."/>
            <person name="Barry K."/>
            <person name="Bills G."/>
            <person name="Bluhm B."/>
            <person name="Cannon C."/>
            <person name="Castanera R."/>
            <person name="Culley D."/>
            <person name="Daum C."/>
            <person name="Ezra D."/>
            <person name="Gonzalez J."/>
            <person name="Henrissat B."/>
            <person name="Kuo A."/>
            <person name="Liang C."/>
            <person name="Lipzen A."/>
            <person name="Lutzoni F."/>
            <person name="Magnuson J."/>
            <person name="Mondo S."/>
            <person name="Nolan M."/>
            <person name="Ohm R."/>
            <person name="Pangilinan J."/>
            <person name="Park H.-J."/>
            <person name="Ramirez L."/>
            <person name="Alfaro M."/>
            <person name="Sun H."/>
            <person name="Tritt A."/>
            <person name="Yoshinaga Y."/>
            <person name="Zwiers L.-H."/>
            <person name="Turgeon B."/>
            <person name="Goodwin S."/>
            <person name="Spatafora J."/>
            <person name="Crous P."/>
            <person name="Grigoriev I."/>
        </authorList>
    </citation>
    <scope>NUCLEOTIDE SEQUENCE</scope>
    <source>
        <strain evidence="5">CBS 115976</strain>
    </source>
</reference>
<feature type="region of interest" description="Disordered" evidence="1">
    <location>
        <begin position="149"/>
        <end position="186"/>
    </location>
</feature>
<feature type="signal peptide" evidence="3">
    <location>
        <begin position="1"/>
        <end position="22"/>
    </location>
</feature>
<feature type="chain" id="PRO_5025347800" description="WSC domain-containing protein" evidence="3">
    <location>
        <begin position="23"/>
        <end position="393"/>
    </location>
</feature>
<gene>
    <name evidence="5" type="ORF">BT63DRAFT_450468</name>
</gene>
<keyword evidence="2" id="KW-0472">Membrane</keyword>
<feature type="compositionally biased region" description="Polar residues" evidence="1">
    <location>
        <begin position="166"/>
        <end position="186"/>
    </location>
</feature>
<keyword evidence="2" id="KW-1133">Transmembrane helix</keyword>
<evidence type="ECO:0000256" key="2">
    <source>
        <dbReference type="SAM" id="Phobius"/>
    </source>
</evidence>
<evidence type="ECO:0000256" key="1">
    <source>
        <dbReference type="SAM" id="MobiDB-lite"/>
    </source>
</evidence>
<proteinExistence type="predicted"/>
<feature type="transmembrane region" description="Helical" evidence="2">
    <location>
        <begin position="257"/>
        <end position="282"/>
    </location>
</feature>
<organism evidence="5 6">
    <name type="scientific">Microthyrium microscopicum</name>
    <dbReference type="NCBI Taxonomy" id="703497"/>
    <lineage>
        <taxon>Eukaryota</taxon>
        <taxon>Fungi</taxon>
        <taxon>Dikarya</taxon>
        <taxon>Ascomycota</taxon>
        <taxon>Pezizomycotina</taxon>
        <taxon>Dothideomycetes</taxon>
        <taxon>Dothideomycetes incertae sedis</taxon>
        <taxon>Microthyriales</taxon>
        <taxon>Microthyriaceae</taxon>
        <taxon>Microthyrium</taxon>
    </lineage>
</organism>
<dbReference type="SMART" id="SM00321">
    <property type="entry name" value="WSC"/>
    <property type="match status" value="1"/>
</dbReference>
<dbReference type="PROSITE" id="PS51212">
    <property type="entry name" value="WSC"/>
    <property type="match status" value="1"/>
</dbReference>
<dbReference type="InterPro" id="IPR002889">
    <property type="entry name" value="WSC_carb-bd"/>
</dbReference>
<evidence type="ECO:0000259" key="4">
    <source>
        <dbReference type="PROSITE" id="PS51212"/>
    </source>
</evidence>
<dbReference type="OrthoDB" id="2537459at2759"/>
<dbReference type="Proteomes" id="UP000799302">
    <property type="component" value="Unassembled WGS sequence"/>
</dbReference>
<dbReference type="EMBL" id="MU004230">
    <property type="protein sequence ID" value="KAF2675481.1"/>
    <property type="molecule type" value="Genomic_DNA"/>
</dbReference>
<sequence length="393" mass="41503">MTFTSRLSLVLILFSLVSLSLQDGLTQVFCSSQNTGTSNHADQTIYESLGNCMTKCKDKFAYGVVLGEDCWCSNYAPADQQSVSLCSDKCLGYPFEDCGNAGSKLYGYIALGITPSGTQGSPSSTSFFELATMEAPPPLPPPPVVVAAPNTPTKSSDSPKMGLTLPGQTSNSPAVSSTKVPKTTSEVIDVTVTREEDPPQTTPTLASSITTPVTTQQTKTISGSTVLWTVTLTPTSSPSASSSPGVQPAKKMSSGTVVAIAVAVVVVCIVLFAALIIGFCCWRRKRTPSPRDLDSDGIPQRNPSILSRAGLLGAAGGYGSSSSGGGQLGNTGSQMERRNSTPLIIDQRLNPTAFMQHDDTSRTSFVSVQDNRDYTRTLNVRNPDPIERRPVPD</sequence>
<keyword evidence="2" id="KW-0812">Transmembrane</keyword>
<feature type="compositionally biased region" description="Gly residues" evidence="1">
    <location>
        <begin position="316"/>
        <end position="329"/>
    </location>
</feature>
<accession>A0A6A6UVL6</accession>
<dbReference type="AlphaFoldDB" id="A0A6A6UVL6"/>
<keyword evidence="3" id="KW-0732">Signal</keyword>